<dbReference type="EMBL" id="JAEEGC010000032">
    <property type="protein sequence ID" value="MBV7272763.1"/>
    <property type="molecule type" value="Genomic_DNA"/>
</dbReference>
<accession>A0A949X3Q8</accession>
<name>A0A949X3Q8_9CLOT</name>
<dbReference type="Proteomes" id="UP000694308">
    <property type="component" value="Unassembled WGS sequence"/>
</dbReference>
<sequence length="241" mass="27426">MKSVGVDGCKSGWFAVSIYDNGKWELQIFKSARDLHKIYADSDIILIDIPIGLKDSGKEERLCDLKARKLLGHGRGSSVFPVPCRQAVYCKTYEEAHKTNKEILERGLSKQTWGIVSKIREVDEFVVNNEFVVGKLKESHPEVCFYALSGQPMKYSKKCKEGADERINVLRKLYRNTDEIIKYALNNYKRKEVALDDIIDALCLSISGLYGLENGFVVLPECREIDNKNIGMQILFAYSKE</sequence>
<dbReference type="AlphaFoldDB" id="A0A949X3Q8"/>
<dbReference type="InterPro" id="IPR007362">
    <property type="entry name" value="DUF429"/>
</dbReference>
<keyword evidence="2" id="KW-1185">Reference proteome</keyword>
<organism evidence="1 2">
    <name type="scientific">Clostridium thailandense</name>
    <dbReference type="NCBI Taxonomy" id="2794346"/>
    <lineage>
        <taxon>Bacteria</taxon>
        <taxon>Bacillati</taxon>
        <taxon>Bacillota</taxon>
        <taxon>Clostridia</taxon>
        <taxon>Eubacteriales</taxon>
        <taxon>Clostridiaceae</taxon>
        <taxon>Clostridium</taxon>
    </lineage>
</organism>
<reference evidence="1" key="1">
    <citation type="submission" date="2020-12" db="EMBL/GenBank/DDBJ databases">
        <title>Clostridium thailandense sp. nov., a novel acetogenic bacterium isolated from peat land soil in Thailand.</title>
        <authorList>
            <person name="Chaikitkaew S."/>
            <person name="Birkeland N.K."/>
        </authorList>
    </citation>
    <scope>NUCLEOTIDE SEQUENCE</scope>
    <source>
        <strain evidence="1">PL3</strain>
    </source>
</reference>
<evidence type="ECO:0000313" key="1">
    <source>
        <dbReference type="EMBL" id="MBV7272763.1"/>
    </source>
</evidence>
<protein>
    <submittedName>
        <fullName evidence="1">DUF429 domain-containing protein</fullName>
    </submittedName>
</protein>
<dbReference type="RefSeq" id="WP_218319796.1">
    <property type="nucleotide sequence ID" value="NZ_JAEEGC010000032.1"/>
</dbReference>
<comment type="caution">
    <text evidence="1">The sequence shown here is derived from an EMBL/GenBank/DDBJ whole genome shotgun (WGS) entry which is preliminary data.</text>
</comment>
<proteinExistence type="predicted"/>
<dbReference type="Pfam" id="PF04250">
    <property type="entry name" value="DUF429"/>
    <property type="match status" value="1"/>
</dbReference>
<evidence type="ECO:0000313" key="2">
    <source>
        <dbReference type="Proteomes" id="UP000694308"/>
    </source>
</evidence>
<gene>
    <name evidence="1" type="ORF">I6U48_07495</name>
</gene>